<dbReference type="InterPro" id="IPR003594">
    <property type="entry name" value="HATPase_dom"/>
</dbReference>
<keyword evidence="3" id="KW-0597">Phosphoprotein</keyword>
<keyword evidence="8" id="KW-0472">Membrane</keyword>
<dbReference type="EMBL" id="CP018632">
    <property type="protein sequence ID" value="ASJ72488.1"/>
    <property type="molecule type" value="Genomic_DNA"/>
</dbReference>
<dbReference type="PROSITE" id="PS50109">
    <property type="entry name" value="HIS_KIN"/>
    <property type="match status" value="1"/>
</dbReference>
<dbReference type="RefSeq" id="WP_088917794.1">
    <property type="nucleotide sequence ID" value="NZ_CP018632.1"/>
</dbReference>
<dbReference type="SMART" id="SM00388">
    <property type="entry name" value="HisKA"/>
    <property type="match status" value="1"/>
</dbReference>
<evidence type="ECO:0000313" key="11">
    <source>
        <dbReference type="Proteomes" id="UP000250079"/>
    </source>
</evidence>
<dbReference type="SUPFAM" id="SSF55874">
    <property type="entry name" value="ATPase domain of HSP90 chaperone/DNA topoisomerase II/histidine kinase"/>
    <property type="match status" value="1"/>
</dbReference>
<evidence type="ECO:0000256" key="3">
    <source>
        <dbReference type="ARBA" id="ARBA00022553"/>
    </source>
</evidence>
<dbReference type="PANTHER" id="PTHR45436">
    <property type="entry name" value="SENSOR HISTIDINE KINASE YKOH"/>
    <property type="match status" value="1"/>
</dbReference>
<evidence type="ECO:0000256" key="1">
    <source>
        <dbReference type="ARBA" id="ARBA00000085"/>
    </source>
</evidence>
<sequence length="752" mass="82476">MKLRSQMLLAGVLTLAVPLVGWQSVKQLYSALQQTRIDEQTLRVANMRLAFADISDIRSALDSGWATSVDNDWYAESSAYPIYIDGYDDDWQTLVNTPYQFPDENGDSDSGTSVRVARYEDSMYLFVTVIDEELVHHRPPVLLIDAGEGEQPDRKTRLVNGDSIELLVESRTDSKVDGDWQHGLFRTIAPGPVEAVTASDSAYQPGRYTPSGTTILNWQGAWVDTNDGFQLELMLPLPASGSRVGIAVVDVDFPGEARVRWTGSVSPSDMARVHRKRVDPSELAFGLLFHDSVVARNRMKAWTMPGGRARLFDVHGRLLADVNNLYAQELSEDEALAAAHSSEGLWDAILLRVFAFFVAGDLPLLSETRSTPVSLTLSEARRALVLAGAPVTSRYVTDENDRVLGTLAPIGSEPQRGYLLFESNEEHSSAYAGSELARLFSLLLLVSLMAGCGLLIFALVLFSRIRSLSLEAQHAVSADGRVRGLPGSDAQDEIGDLSRKLSTLLARSAAYTHYLEALSSRLSHELRTPLSVVRTSIENLDRDKLDEQSLMLIDRASGGAEHLGSIIKALVESTRLEQTVQLADMQRINLAQWMSGSLTRYQQVYPDKQFQLNPSIVPEVFVTASPELLSQAFDKLVDNAVGFSESGVITLNLRVKPFAGEPVRARGAAPGYVQLLVANQGAPVTDTVLAQLFEPMFSARENSGTSHSDRLHLGLGLYIVKMIAEAHDGNVQAYNENGRVLIGMRLPLVVPQ</sequence>
<dbReference type="GO" id="GO:0000155">
    <property type="term" value="F:phosphorelay sensor kinase activity"/>
    <property type="evidence" value="ECO:0007669"/>
    <property type="project" value="InterPro"/>
</dbReference>
<protein>
    <recommendedName>
        <fullName evidence="2">histidine kinase</fullName>
        <ecNumber evidence="2">2.7.13.3</ecNumber>
    </recommendedName>
</protein>
<keyword evidence="5 8" id="KW-0812">Transmembrane</keyword>
<proteinExistence type="predicted"/>
<feature type="domain" description="Histidine kinase" evidence="9">
    <location>
        <begin position="521"/>
        <end position="750"/>
    </location>
</feature>
<dbReference type="Gene3D" id="3.30.565.10">
    <property type="entry name" value="Histidine kinase-like ATPase, C-terminal domain"/>
    <property type="match status" value="1"/>
</dbReference>
<dbReference type="InterPro" id="IPR036097">
    <property type="entry name" value="HisK_dim/P_sf"/>
</dbReference>
<dbReference type="Pfam" id="PF00512">
    <property type="entry name" value="HisKA"/>
    <property type="match status" value="1"/>
</dbReference>
<comment type="catalytic activity">
    <reaction evidence="1">
        <text>ATP + protein L-histidine = ADP + protein N-phospho-L-histidine.</text>
        <dbReference type="EC" id="2.7.13.3"/>
    </reaction>
</comment>
<keyword evidence="11" id="KW-1185">Reference proteome</keyword>
<organism evidence="10 11">
    <name type="scientific">Granulosicoccus antarcticus IMCC3135</name>
    <dbReference type="NCBI Taxonomy" id="1192854"/>
    <lineage>
        <taxon>Bacteria</taxon>
        <taxon>Pseudomonadati</taxon>
        <taxon>Pseudomonadota</taxon>
        <taxon>Gammaproteobacteria</taxon>
        <taxon>Chromatiales</taxon>
        <taxon>Granulosicoccaceae</taxon>
        <taxon>Granulosicoccus</taxon>
    </lineage>
</organism>
<evidence type="ECO:0000313" key="10">
    <source>
        <dbReference type="EMBL" id="ASJ72488.1"/>
    </source>
</evidence>
<evidence type="ECO:0000259" key="9">
    <source>
        <dbReference type="PROSITE" id="PS50109"/>
    </source>
</evidence>
<dbReference type="SUPFAM" id="SSF47384">
    <property type="entry name" value="Homodimeric domain of signal transducing histidine kinase"/>
    <property type="match status" value="1"/>
</dbReference>
<keyword evidence="7 8" id="KW-1133">Transmembrane helix</keyword>
<accession>A0A2Z2NRX8</accession>
<dbReference type="Pfam" id="PF02518">
    <property type="entry name" value="HATPase_c"/>
    <property type="match status" value="1"/>
</dbReference>
<evidence type="ECO:0000256" key="5">
    <source>
        <dbReference type="ARBA" id="ARBA00022692"/>
    </source>
</evidence>
<dbReference type="KEGG" id="gai:IMCC3135_12000"/>
<dbReference type="CDD" id="cd00082">
    <property type="entry name" value="HisKA"/>
    <property type="match status" value="1"/>
</dbReference>
<dbReference type="InterPro" id="IPR050428">
    <property type="entry name" value="TCS_sensor_his_kinase"/>
</dbReference>
<dbReference type="PANTHER" id="PTHR45436:SF5">
    <property type="entry name" value="SENSOR HISTIDINE KINASE TRCS"/>
    <property type="match status" value="1"/>
</dbReference>
<dbReference type="SUPFAM" id="SSF49344">
    <property type="entry name" value="CBD9-like"/>
    <property type="match status" value="1"/>
</dbReference>
<evidence type="ECO:0000256" key="6">
    <source>
        <dbReference type="ARBA" id="ARBA00022777"/>
    </source>
</evidence>
<dbReference type="InterPro" id="IPR036890">
    <property type="entry name" value="HATPase_C_sf"/>
</dbReference>
<dbReference type="AlphaFoldDB" id="A0A2Z2NRX8"/>
<dbReference type="InterPro" id="IPR005467">
    <property type="entry name" value="His_kinase_dom"/>
</dbReference>
<keyword evidence="6" id="KW-0418">Kinase</keyword>
<reference evidence="10 11" key="1">
    <citation type="submission" date="2016-12" db="EMBL/GenBank/DDBJ databases">
        <authorList>
            <person name="Song W.-J."/>
            <person name="Kurnit D.M."/>
        </authorList>
    </citation>
    <scope>NUCLEOTIDE SEQUENCE [LARGE SCALE GENOMIC DNA]</scope>
    <source>
        <strain evidence="10 11">IMCC3135</strain>
    </source>
</reference>
<dbReference type="InterPro" id="IPR003661">
    <property type="entry name" value="HisK_dim/P_dom"/>
</dbReference>
<gene>
    <name evidence="10" type="primary">creC</name>
    <name evidence="10" type="ORF">IMCC3135_12000</name>
</gene>
<name>A0A2Z2NRX8_9GAMM</name>
<evidence type="ECO:0000256" key="4">
    <source>
        <dbReference type="ARBA" id="ARBA00022679"/>
    </source>
</evidence>
<keyword evidence="4 10" id="KW-0808">Transferase</keyword>
<dbReference type="Proteomes" id="UP000250079">
    <property type="component" value="Chromosome"/>
</dbReference>
<evidence type="ECO:0000256" key="2">
    <source>
        <dbReference type="ARBA" id="ARBA00012438"/>
    </source>
</evidence>
<dbReference type="SMART" id="SM00387">
    <property type="entry name" value="HATPase_c"/>
    <property type="match status" value="1"/>
</dbReference>
<evidence type="ECO:0000256" key="7">
    <source>
        <dbReference type="ARBA" id="ARBA00022989"/>
    </source>
</evidence>
<dbReference type="Gene3D" id="2.60.40.1190">
    <property type="match status" value="1"/>
</dbReference>
<dbReference type="EC" id="2.7.13.3" evidence="2"/>
<evidence type="ECO:0000256" key="8">
    <source>
        <dbReference type="SAM" id="Phobius"/>
    </source>
</evidence>
<dbReference type="Gene3D" id="1.10.287.130">
    <property type="match status" value="1"/>
</dbReference>
<feature type="transmembrane region" description="Helical" evidence="8">
    <location>
        <begin position="439"/>
        <end position="462"/>
    </location>
</feature>
<dbReference type="OrthoDB" id="9804645at2"/>